<feature type="compositionally biased region" description="Basic and acidic residues" evidence="1">
    <location>
        <begin position="132"/>
        <end position="141"/>
    </location>
</feature>
<dbReference type="Proteomes" id="UP001178507">
    <property type="component" value="Unassembled WGS sequence"/>
</dbReference>
<feature type="region of interest" description="Disordered" evidence="1">
    <location>
        <begin position="132"/>
        <end position="158"/>
    </location>
</feature>
<proteinExistence type="predicted"/>
<feature type="compositionally biased region" description="Basic and acidic residues" evidence="1">
    <location>
        <begin position="207"/>
        <end position="218"/>
    </location>
</feature>
<sequence>MPKPPESSGLLAPCAQAFSGADLDQVRQLYFTTTTGTTFLPCDLAEGKRENFIDVHGIGQRSGKYLKYQKKRAPLLDRSSVSYATDYVVLPLDDAPVTRALAKENKFRSNPGFGSTSAAKLEETTANKEAFHAWSRKEASRARQKSAKPKAGVSHTLPTGNLLEKRSVTHEVFGLPVRWASEPAKPPRPNLFLARRAHPPSTSYKTAFKDPARPKLERPSSACSRSASVCSTRAPSVPPVPPVSRPATAGEKVAVVKPSPETEQAQRRRCQSAPACGRSPGAPVRTTAVGAHSRPSSASSLSSVRRRAAAAPLCRDEDIFQMRRACFLSPGQ</sequence>
<comment type="caution">
    <text evidence="2">The sequence shown here is derived from an EMBL/GenBank/DDBJ whole genome shotgun (WGS) entry which is preliminary data.</text>
</comment>
<feature type="region of interest" description="Disordered" evidence="1">
    <location>
        <begin position="184"/>
        <end position="312"/>
    </location>
</feature>
<dbReference type="EMBL" id="CAUJNA010001336">
    <property type="protein sequence ID" value="CAJ1386203.1"/>
    <property type="molecule type" value="Genomic_DNA"/>
</dbReference>
<feature type="compositionally biased region" description="Low complexity" evidence="1">
    <location>
        <begin position="291"/>
        <end position="303"/>
    </location>
</feature>
<keyword evidence="3" id="KW-1185">Reference proteome</keyword>
<evidence type="ECO:0000313" key="2">
    <source>
        <dbReference type="EMBL" id="CAJ1386203.1"/>
    </source>
</evidence>
<protein>
    <submittedName>
        <fullName evidence="2">Uncharacterized protein</fullName>
    </submittedName>
</protein>
<name>A0AA36IED9_9DINO</name>
<evidence type="ECO:0000313" key="3">
    <source>
        <dbReference type="Proteomes" id="UP001178507"/>
    </source>
</evidence>
<feature type="compositionally biased region" description="Low complexity" evidence="1">
    <location>
        <begin position="220"/>
        <end position="235"/>
    </location>
</feature>
<dbReference type="AlphaFoldDB" id="A0AA36IED9"/>
<reference evidence="2" key="1">
    <citation type="submission" date="2023-08" db="EMBL/GenBank/DDBJ databases">
        <authorList>
            <person name="Chen Y."/>
            <person name="Shah S."/>
            <person name="Dougan E. K."/>
            <person name="Thang M."/>
            <person name="Chan C."/>
        </authorList>
    </citation>
    <scope>NUCLEOTIDE SEQUENCE</scope>
</reference>
<gene>
    <name evidence="2" type="ORF">EVOR1521_LOCUS12635</name>
</gene>
<organism evidence="2 3">
    <name type="scientific">Effrenium voratum</name>
    <dbReference type="NCBI Taxonomy" id="2562239"/>
    <lineage>
        <taxon>Eukaryota</taxon>
        <taxon>Sar</taxon>
        <taxon>Alveolata</taxon>
        <taxon>Dinophyceae</taxon>
        <taxon>Suessiales</taxon>
        <taxon>Symbiodiniaceae</taxon>
        <taxon>Effrenium</taxon>
    </lineage>
</organism>
<accession>A0AA36IED9</accession>
<evidence type="ECO:0000256" key="1">
    <source>
        <dbReference type="SAM" id="MobiDB-lite"/>
    </source>
</evidence>